<keyword evidence="5" id="KW-1185">Reference proteome</keyword>
<evidence type="ECO:0000256" key="3">
    <source>
        <dbReference type="SAM" id="SignalP"/>
    </source>
</evidence>
<feature type="transmembrane region" description="Helical" evidence="2">
    <location>
        <begin position="629"/>
        <end position="648"/>
    </location>
</feature>
<dbReference type="EMBL" id="JBHSON010000157">
    <property type="protein sequence ID" value="MFC5754484.1"/>
    <property type="molecule type" value="Genomic_DNA"/>
</dbReference>
<evidence type="ECO:0000313" key="4">
    <source>
        <dbReference type="EMBL" id="MFC5754484.1"/>
    </source>
</evidence>
<keyword evidence="2" id="KW-0812">Transmembrane</keyword>
<name>A0ABW1AIW9_9ACTN</name>
<dbReference type="InterPro" id="IPR006311">
    <property type="entry name" value="TAT_signal"/>
</dbReference>
<dbReference type="Gene3D" id="3.40.720.10">
    <property type="entry name" value="Alkaline Phosphatase, subunit A"/>
    <property type="match status" value="1"/>
</dbReference>
<feature type="transmembrane region" description="Helical" evidence="2">
    <location>
        <begin position="487"/>
        <end position="506"/>
    </location>
</feature>
<feature type="transmembrane region" description="Helical" evidence="2">
    <location>
        <begin position="352"/>
        <end position="373"/>
    </location>
</feature>
<feature type="transmembrane region" description="Helical" evidence="2">
    <location>
        <begin position="598"/>
        <end position="617"/>
    </location>
</feature>
<dbReference type="PROSITE" id="PS51318">
    <property type="entry name" value="TAT"/>
    <property type="match status" value="1"/>
</dbReference>
<protein>
    <submittedName>
        <fullName evidence="4">Uncharacterized protein</fullName>
    </submittedName>
</protein>
<feature type="transmembrane region" description="Helical" evidence="2">
    <location>
        <begin position="512"/>
        <end position="531"/>
    </location>
</feature>
<dbReference type="Proteomes" id="UP001596074">
    <property type="component" value="Unassembled WGS sequence"/>
</dbReference>
<evidence type="ECO:0000256" key="2">
    <source>
        <dbReference type="SAM" id="Phobius"/>
    </source>
</evidence>
<feature type="transmembrane region" description="Helical" evidence="2">
    <location>
        <begin position="453"/>
        <end position="475"/>
    </location>
</feature>
<keyword evidence="3" id="KW-0732">Signal</keyword>
<keyword evidence="2" id="KW-0472">Membrane</keyword>
<feature type="chain" id="PRO_5047343333" evidence="3">
    <location>
        <begin position="26"/>
        <end position="685"/>
    </location>
</feature>
<comment type="caution">
    <text evidence="4">The sequence shown here is derived from an EMBL/GenBank/DDBJ whole genome shotgun (WGS) entry which is preliminary data.</text>
</comment>
<accession>A0ABW1AIW9</accession>
<feature type="transmembrane region" description="Helical" evidence="2">
    <location>
        <begin position="318"/>
        <end position="340"/>
    </location>
</feature>
<feature type="region of interest" description="Disordered" evidence="1">
    <location>
        <begin position="92"/>
        <end position="111"/>
    </location>
</feature>
<organism evidence="4 5">
    <name type="scientific">Actinomadura rugatobispora</name>
    <dbReference type="NCBI Taxonomy" id="1994"/>
    <lineage>
        <taxon>Bacteria</taxon>
        <taxon>Bacillati</taxon>
        <taxon>Actinomycetota</taxon>
        <taxon>Actinomycetes</taxon>
        <taxon>Streptosporangiales</taxon>
        <taxon>Thermomonosporaceae</taxon>
        <taxon>Actinomadura</taxon>
    </lineage>
</organism>
<sequence>MGSLRRRVLLTVTLLAALCVLPLLAAAPATASDGRVVLVGVPGLRWGDVKPHATPVLWRMASRGGIANIAVRGVTPRTCASDGWLTISAGARAEPPSNRCAPPPEPRRDGAGAVVPGHAGLRAHNAATGYAARVGLLGDAVRRTGGCTTAVGPGGALAAADSTGHVRHYRDRVRDMDRRDWRRCALTVVDVDDIAHGTGGRATTLSRADRRIGEVLDRVPDGATVLVVGVADAGHSGLRVTIDSGAPAGPGYLTASSTRRPGLLSLTDVTPTVLSLLRLPVPREITGASWTHQTPQAPPTAVAHLQERDLAARISRDMVAPFNIALVGGQLLAYALAAWAWRRGPTARRRTVLSLARLAALAAAAAPIATYLANLVPWWRGEHPAGALTAAVVAADLAVVAAALAGPWRRRPFGPVTVVAAITSLTLAADAIAGSPLQADSLNGNFSLAAGRFYGFGNLTFALFATATLICAAGLAAHALAAGRRRLAVALPLLVGGAAIVVDGWPGWGSDFGGVLALTPGVVLVALWASGRRVSARPILLAGAAGIVLVGALSWLDARRPADARSHLGDFWLRLLDGAAGPVLERKVDSMLNSLGSAWLTLPALALLILLLALPLRRDGLLGPLLRDIPALRMALPAVLVTAVAGFAVNDSGIAVPALTALIAIPATLATALSVHAANGTAVHP</sequence>
<feature type="signal peptide" evidence="3">
    <location>
        <begin position="1"/>
        <end position="25"/>
    </location>
</feature>
<dbReference type="SUPFAM" id="SSF53649">
    <property type="entry name" value="Alkaline phosphatase-like"/>
    <property type="match status" value="1"/>
</dbReference>
<gene>
    <name evidence="4" type="ORF">ACFPZN_53485</name>
</gene>
<reference evidence="5" key="1">
    <citation type="journal article" date="2019" name="Int. J. Syst. Evol. Microbiol.">
        <title>The Global Catalogue of Microorganisms (GCM) 10K type strain sequencing project: providing services to taxonomists for standard genome sequencing and annotation.</title>
        <authorList>
            <consortium name="The Broad Institute Genomics Platform"/>
            <consortium name="The Broad Institute Genome Sequencing Center for Infectious Disease"/>
            <person name="Wu L."/>
            <person name="Ma J."/>
        </authorList>
    </citation>
    <scope>NUCLEOTIDE SEQUENCE [LARGE SCALE GENOMIC DNA]</scope>
    <source>
        <strain evidence="5">KCTC 42087</strain>
    </source>
</reference>
<evidence type="ECO:0000313" key="5">
    <source>
        <dbReference type="Proteomes" id="UP001596074"/>
    </source>
</evidence>
<feature type="transmembrane region" description="Helical" evidence="2">
    <location>
        <begin position="538"/>
        <end position="556"/>
    </location>
</feature>
<feature type="transmembrane region" description="Helical" evidence="2">
    <location>
        <begin position="654"/>
        <end position="675"/>
    </location>
</feature>
<dbReference type="RefSeq" id="WP_378292634.1">
    <property type="nucleotide sequence ID" value="NZ_JBHSON010000157.1"/>
</dbReference>
<dbReference type="InterPro" id="IPR017850">
    <property type="entry name" value="Alkaline_phosphatase_core_sf"/>
</dbReference>
<keyword evidence="2" id="KW-1133">Transmembrane helix</keyword>
<evidence type="ECO:0000256" key="1">
    <source>
        <dbReference type="SAM" id="MobiDB-lite"/>
    </source>
</evidence>
<feature type="transmembrane region" description="Helical" evidence="2">
    <location>
        <begin position="385"/>
        <end position="406"/>
    </location>
</feature>
<feature type="transmembrane region" description="Helical" evidence="2">
    <location>
        <begin position="413"/>
        <end position="433"/>
    </location>
</feature>
<proteinExistence type="predicted"/>